<name>A0AAV5MU10_9ROSI</name>
<accession>A0AAV5MU10</accession>
<reference evidence="1 2" key="1">
    <citation type="journal article" date="2021" name="Commun. Biol.">
        <title>The genome of Shorea leprosula (Dipterocarpaceae) highlights the ecological relevance of drought in aseasonal tropical rainforests.</title>
        <authorList>
            <person name="Ng K.K.S."/>
            <person name="Kobayashi M.J."/>
            <person name="Fawcett J.A."/>
            <person name="Hatakeyama M."/>
            <person name="Paape T."/>
            <person name="Ng C.H."/>
            <person name="Ang C.C."/>
            <person name="Tnah L.H."/>
            <person name="Lee C.T."/>
            <person name="Nishiyama T."/>
            <person name="Sese J."/>
            <person name="O'Brien M.J."/>
            <person name="Copetti D."/>
            <person name="Mohd Noor M.I."/>
            <person name="Ong R.C."/>
            <person name="Putra M."/>
            <person name="Sireger I.Z."/>
            <person name="Indrioko S."/>
            <person name="Kosugi Y."/>
            <person name="Izuno A."/>
            <person name="Isagi Y."/>
            <person name="Lee S.L."/>
            <person name="Shimizu K.K."/>
        </authorList>
    </citation>
    <scope>NUCLEOTIDE SEQUENCE [LARGE SCALE GENOMIC DNA]</scope>
    <source>
        <strain evidence="1">214</strain>
    </source>
</reference>
<protein>
    <submittedName>
        <fullName evidence="1">Uncharacterized protein</fullName>
    </submittedName>
</protein>
<gene>
    <name evidence="1" type="ORF">SLEP1_g58635</name>
</gene>
<evidence type="ECO:0000313" key="1">
    <source>
        <dbReference type="EMBL" id="GKV52027.1"/>
    </source>
</evidence>
<keyword evidence="2" id="KW-1185">Reference proteome</keyword>
<evidence type="ECO:0000313" key="2">
    <source>
        <dbReference type="Proteomes" id="UP001054252"/>
    </source>
</evidence>
<proteinExistence type="predicted"/>
<dbReference type="EMBL" id="BPVZ01000587">
    <property type="protein sequence ID" value="GKV52027.1"/>
    <property type="molecule type" value="Genomic_DNA"/>
</dbReference>
<organism evidence="1 2">
    <name type="scientific">Rubroshorea leprosula</name>
    <dbReference type="NCBI Taxonomy" id="152421"/>
    <lineage>
        <taxon>Eukaryota</taxon>
        <taxon>Viridiplantae</taxon>
        <taxon>Streptophyta</taxon>
        <taxon>Embryophyta</taxon>
        <taxon>Tracheophyta</taxon>
        <taxon>Spermatophyta</taxon>
        <taxon>Magnoliopsida</taxon>
        <taxon>eudicotyledons</taxon>
        <taxon>Gunneridae</taxon>
        <taxon>Pentapetalae</taxon>
        <taxon>rosids</taxon>
        <taxon>malvids</taxon>
        <taxon>Malvales</taxon>
        <taxon>Dipterocarpaceae</taxon>
        <taxon>Rubroshorea</taxon>
    </lineage>
</organism>
<sequence>MAMLMQLKPNFPTHVSRSRTTPTFTGIVAEAIVFSATAASTKNKLQKRTKKSQEIQNKSLVGISSIFFPSECMVLRQLEVVFFMVGDGWVVL</sequence>
<dbReference type="Proteomes" id="UP001054252">
    <property type="component" value="Unassembled WGS sequence"/>
</dbReference>
<dbReference type="AlphaFoldDB" id="A0AAV5MU10"/>
<comment type="caution">
    <text evidence="1">The sequence shown here is derived from an EMBL/GenBank/DDBJ whole genome shotgun (WGS) entry which is preliminary data.</text>
</comment>